<reference evidence="12 13" key="1">
    <citation type="submission" date="2014-05" db="EMBL/GenBank/DDBJ databases">
        <title>Complete genome sequence of Corynebacterium marinum DSM 44953.</title>
        <authorList>
            <person name="Schaffert L."/>
            <person name="Albersmeier A."/>
            <person name="Kalinowski J."/>
            <person name="Ruckert C."/>
        </authorList>
    </citation>
    <scope>NUCLEOTIDE SEQUENCE [LARGE SCALE GENOMIC DNA]</scope>
    <source>
        <strain evidence="12 13">DSM 44953</strain>
    </source>
</reference>
<dbReference type="InterPro" id="IPR027417">
    <property type="entry name" value="P-loop_NTPase"/>
</dbReference>
<evidence type="ECO:0000256" key="9">
    <source>
        <dbReference type="ARBA" id="ARBA00054718"/>
    </source>
</evidence>
<evidence type="ECO:0000256" key="4">
    <source>
        <dbReference type="ARBA" id="ARBA00022741"/>
    </source>
</evidence>
<sequence length="337" mass="35876">MSTAVSFDNVSRRYGDITALAGVSFNVASGSVYGVVGTSGAGKSTLLRTVNGLETPSEGSVTVLDQDPATLSQAGLRGLRREVSMIFQHYNLLGSKTVAENVAMPLMLSGTPKDTIRGRVAEALERVSLADRATHKPRQLSGGQRQRVGIARALVTRPKVLLCDEPTSALDPITTSQILDLLVQINEDLGITVVIITHQMDVIARIADNVAVLEDGELIENGPVDEIFAHPQAPLTRRFVETVVPQRLPDSLSEEVRDGKAGTVVRLVHTGGAARTVLRDVEKQFDVQAALLHASDAPLRHTTVGTMVLGLTGPGAAVSHTLEWLAEQPGLTVEVLP</sequence>
<dbReference type="EC" id="3.6.3.-" evidence="12"/>
<keyword evidence="3" id="KW-1003">Cell membrane</keyword>
<dbReference type="GO" id="GO:0006865">
    <property type="term" value="P:amino acid transport"/>
    <property type="evidence" value="ECO:0007669"/>
    <property type="project" value="UniProtKB-KW"/>
</dbReference>
<dbReference type="GO" id="GO:0005524">
    <property type="term" value="F:ATP binding"/>
    <property type="evidence" value="ECO:0007669"/>
    <property type="project" value="UniProtKB-KW"/>
</dbReference>
<name>A0A0B6TIB7_9CORY</name>
<keyword evidence="6" id="KW-1278">Translocase</keyword>
<evidence type="ECO:0000256" key="2">
    <source>
        <dbReference type="ARBA" id="ARBA00022448"/>
    </source>
</evidence>
<dbReference type="AlphaFoldDB" id="A0A0B6TIB7"/>
<dbReference type="FunFam" id="3.40.50.300:FF:000056">
    <property type="entry name" value="Cell division ATP-binding protein FtsE"/>
    <property type="match status" value="1"/>
</dbReference>
<dbReference type="Gene3D" id="3.30.70.260">
    <property type="match status" value="1"/>
</dbReference>
<dbReference type="InterPro" id="IPR045865">
    <property type="entry name" value="ACT-like_dom_sf"/>
</dbReference>
<comment type="similarity">
    <text evidence="1">Belongs to the ABC transporter superfamily.</text>
</comment>
<dbReference type="STRING" id="1224162.B840_00390"/>
<dbReference type="Proteomes" id="UP000031928">
    <property type="component" value="Chromosome"/>
</dbReference>
<keyword evidence="13" id="KW-1185">Reference proteome</keyword>
<protein>
    <submittedName>
        <fullName evidence="12">Methionine import ATP-binding protein MetN</fullName>
        <ecNumber evidence="12">3.6.3.-</ecNumber>
    </submittedName>
</protein>
<dbReference type="SUPFAM" id="SSF55021">
    <property type="entry name" value="ACT-like"/>
    <property type="match status" value="1"/>
</dbReference>
<dbReference type="RefSeq" id="WP_042620481.1">
    <property type="nucleotide sequence ID" value="NZ_CP007790.1"/>
</dbReference>
<keyword evidence="2" id="KW-0813">Transport</keyword>
<dbReference type="InterPro" id="IPR050086">
    <property type="entry name" value="MetN_ABC_transporter-like"/>
</dbReference>
<evidence type="ECO:0000259" key="11">
    <source>
        <dbReference type="PROSITE" id="PS50893"/>
    </source>
</evidence>
<keyword evidence="8" id="KW-0472">Membrane</keyword>
<evidence type="ECO:0000256" key="5">
    <source>
        <dbReference type="ARBA" id="ARBA00022840"/>
    </source>
</evidence>
<dbReference type="PROSITE" id="PS00211">
    <property type="entry name" value="ABC_TRANSPORTER_1"/>
    <property type="match status" value="1"/>
</dbReference>
<dbReference type="PANTHER" id="PTHR43166">
    <property type="entry name" value="AMINO ACID IMPORT ATP-BINDING PROTEIN"/>
    <property type="match status" value="1"/>
</dbReference>
<keyword evidence="12" id="KW-0378">Hydrolase</keyword>
<dbReference type="SMART" id="SM00930">
    <property type="entry name" value="NIL"/>
    <property type="match status" value="1"/>
</dbReference>
<dbReference type="GO" id="GO:0005886">
    <property type="term" value="C:plasma membrane"/>
    <property type="evidence" value="ECO:0007669"/>
    <property type="project" value="UniProtKB-ARBA"/>
</dbReference>
<dbReference type="InterPro" id="IPR003593">
    <property type="entry name" value="AAA+_ATPase"/>
</dbReference>
<keyword evidence="7" id="KW-0029">Amino-acid transport</keyword>
<keyword evidence="5 12" id="KW-0067">ATP-binding</keyword>
<comment type="function">
    <text evidence="9">Part of the ABC transporter FtsEX involved in cellular division. Has ATPase activity.</text>
</comment>
<comment type="subunit">
    <text evidence="10">Homodimer. Forms a membrane-associated complex with FtsX.</text>
</comment>
<evidence type="ECO:0000256" key="6">
    <source>
        <dbReference type="ARBA" id="ARBA00022967"/>
    </source>
</evidence>
<dbReference type="KEGG" id="cmq:B840_00390"/>
<organism evidence="12 13">
    <name type="scientific">Corynebacterium marinum DSM 44953</name>
    <dbReference type="NCBI Taxonomy" id="1224162"/>
    <lineage>
        <taxon>Bacteria</taxon>
        <taxon>Bacillati</taxon>
        <taxon>Actinomycetota</taxon>
        <taxon>Actinomycetes</taxon>
        <taxon>Mycobacteriales</taxon>
        <taxon>Corynebacteriaceae</taxon>
        <taxon>Corynebacterium</taxon>
    </lineage>
</organism>
<dbReference type="PROSITE" id="PS50893">
    <property type="entry name" value="ABC_TRANSPORTER_2"/>
    <property type="match status" value="1"/>
</dbReference>
<dbReference type="Pfam" id="PF00005">
    <property type="entry name" value="ABC_tran"/>
    <property type="match status" value="1"/>
</dbReference>
<evidence type="ECO:0000313" key="13">
    <source>
        <dbReference type="Proteomes" id="UP000031928"/>
    </source>
</evidence>
<dbReference type="Gene3D" id="3.40.50.300">
    <property type="entry name" value="P-loop containing nucleotide triphosphate hydrolases"/>
    <property type="match status" value="1"/>
</dbReference>
<feature type="domain" description="ABC transporter" evidence="11">
    <location>
        <begin position="5"/>
        <end position="240"/>
    </location>
</feature>
<proteinExistence type="inferred from homology"/>
<dbReference type="SUPFAM" id="SSF52540">
    <property type="entry name" value="P-loop containing nucleoside triphosphate hydrolases"/>
    <property type="match status" value="1"/>
</dbReference>
<dbReference type="PANTHER" id="PTHR43166:SF30">
    <property type="entry name" value="METHIONINE IMPORT ATP-BINDING PROTEIN METN"/>
    <property type="match status" value="1"/>
</dbReference>
<accession>A0A0B6TIB7</accession>
<dbReference type="HOGENOM" id="CLU_000604_1_3_11"/>
<dbReference type="OrthoDB" id="4398079at2"/>
<dbReference type="InterPro" id="IPR018449">
    <property type="entry name" value="NIL_domain"/>
</dbReference>
<dbReference type="InterPro" id="IPR017871">
    <property type="entry name" value="ABC_transporter-like_CS"/>
</dbReference>
<dbReference type="InterPro" id="IPR003439">
    <property type="entry name" value="ABC_transporter-like_ATP-bd"/>
</dbReference>
<dbReference type="Pfam" id="PF09383">
    <property type="entry name" value="NIL"/>
    <property type="match status" value="1"/>
</dbReference>
<dbReference type="SMART" id="SM00382">
    <property type="entry name" value="AAA"/>
    <property type="match status" value="1"/>
</dbReference>
<evidence type="ECO:0000256" key="1">
    <source>
        <dbReference type="ARBA" id="ARBA00005417"/>
    </source>
</evidence>
<evidence type="ECO:0000256" key="3">
    <source>
        <dbReference type="ARBA" id="ARBA00022475"/>
    </source>
</evidence>
<evidence type="ECO:0000256" key="10">
    <source>
        <dbReference type="ARBA" id="ARBA00063837"/>
    </source>
</evidence>
<gene>
    <name evidence="12" type="primary">metN1</name>
    <name evidence="12" type="ORF">B840_00390</name>
</gene>
<evidence type="ECO:0000256" key="7">
    <source>
        <dbReference type="ARBA" id="ARBA00022970"/>
    </source>
</evidence>
<dbReference type="EMBL" id="CP007790">
    <property type="protein sequence ID" value="AJK67718.1"/>
    <property type="molecule type" value="Genomic_DNA"/>
</dbReference>
<evidence type="ECO:0000256" key="8">
    <source>
        <dbReference type="ARBA" id="ARBA00023136"/>
    </source>
</evidence>
<evidence type="ECO:0000313" key="12">
    <source>
        <dbReference type="EMBL" id="AJK67718.1"/>
    </source>
</evidence>
<keyword evidence="4" id="KW-0547">Nucleotide-binding</keyword>
<dbReference type="GO" id="GO:0016887">
    <property type="term" value="F:ATP hydrolysis activity"/>
    <property type="evidence" value="ECO:0007669"/>
    <property type="project" value="InterPro"/>
</dbReference>